<dbReference type="EMBL" id="JBGFUD010007645">
    <property type="protein sequence ID" value="MFH4981666.1"/>
    <property type="molecule type" value="Genomic_DNA"/>
</dbReference>
<proteinExistence type="predicted"/>
<evidence type="ECO:0008006" key="3">
    <source>
        <dbReference type="Google" id="ProtNLM"/>
    </source>
</evidence>
<evidence type="ECO:0000313" key="2">
    <source>
        <dbReference type="Proteomes" id="UP001608902"/>
    </source>
</evidence>
<name>A0ABD6EPA8_9BILA</name>
<dbReference type="PANTHER" id="PTHR47163:SF2">
    <property type="entry name" value="SI:DKEY-17M8.2"/>
    <property type="match status" value="1"/>
</dbReference>
<accession>A0ABD6EPA8</accession>
<dbReference type="PANTHER" id="PTHR47163">
    <property type="entry name" value="DDE_TNP_IS1595 DOMAIN-CONTAINING PROTEIN"/>
    <property type="match status" value="1"/>
</dbReference>
<organism evidence="1 2">
    <name type="scientific">Gnathostoma spinigerum</name>
    <dbReference type="NCBI Taxonomy" id="75299"/>
    <lineage>
        <taxon>Eukaryota</taxon>
        <taxon>Metazoa</taxon>
        <taxon>Ecdysozoa</taxon>
        <taxon>Nematoda</taxon>
        <taxon>Chromadorea</taxon>
        <taxon>Rhabditida</taxon>
        <taxon>Spirurina</taxon>
        <taxon>Gnathostomatomorpha</taxon>
        <taxon>Gnathostomatoidea</taxon>
        <taxon>Gnathostomatidae</taxon>
        <taxon>Gnathostoma</taxon>
    </lineage>
</organism>
<reference evidence="1 2" key="1">
    <citation type="submission" date="2024-08" db="EMBL/GenBank/DDBJ databases">
        <title>Gnathostoma spinigerum genome.</title>
        <authorList>
            <person name="Gonzalez-Bertolin B."/>
            <person name="Monzon S."/>
            <person name="Zaballos A."/>
            <person name="Jimenez P."/>
            <person name="Dekumyoy P."/>
            <person name="Varona S."/>
            <person name="Cuesta I."/>
            <person name="Sumanam S."/>
            <person name="Adisakwattana P."/>
            <person name="Gasser R.B."/>
            <person name="Hernandez-Gonzalez A."/>
            <person name="Young N.D."/>
            <person name="Perteguer M.J."/>
        </authorList>
    </citation>
    <scope>NUCLEOTIDE SEQUENCE [LARGE SCALE GENOMIC DNA]</scope>
    <source>
        <strain evidence="1">AL3</strain>
        <tissue evidence="1">Liver</tissue>
    </source>
</reference>
<dbReference type="InterPro" id="IPR053164">
    <property type="entry name" value="IS1016-like_transposase"/>
</dbReference>
<dbReference type="Proteomes" id="UP001608902">
    <property type="component" value="Unassembled WGS sequence"/>
</dbReference>
<protein>
    <recommendedName>
        <fullName evidence="3">Transposase</fullName>
    </recommendedName>
</protein>
<dbReference type="AlphaFoldDB" id="A0ABD6EPA8"/>
<comment type="caution">
    <text evidence="1">The sequence shown here is derived from an EMBL/GenBank/DDBJ whole genome shotgun (WGS) entry which is preliminary data.</text>
</comment>
<evidence type="ECO:0000313" key="1">
    <source>
        <dbReference type="EMBL" id="MFH4981666.1"/>
    </source>
</evidence>
<gene>
    <name evidence="1" type="ORF">AB6A40_008375</name>
</gene>
<sequence length="113" mass="12769">MKAGGEDEIVEIDETVLSRRKYIQPRASGEQVVDFPPCRVRWWKMLQVPVKKRSADTLLPITQEHVLPGITIVSAFWTTYSGVIKLPEVYTHFTVNHSTHIVDPGTGTYTSNT</sequence>
<keyword evidence="2" id="KW-1185">Reference proteome</keyword>